<keyword evidence="5" id="KW-0819">tRNA processing</keyword>
<comment type="caution">
    <text evidence="11">The sequence shown here is derived from an EMBL/GenBank/DDBJ whole genome shotgun (WGS) entry which is preliminary data.</text>
</comment>
<dbReference type="AlphaFoldDB" id="A0A8G2FHZ4"/>
<evidence type="ECO:0000256" key="8">
    <source>
        <dbReference type="ARBA" id="ARBA00022840"/>
    </source>
</evidence>
<organism evidence="11 12">
    <name type="scientific">Acidiphilium rubrum</name>
    <dbReference type="NCBI Taxonomy" id="526"/>
    <lineage>
        <taxon>Bacteria</taxon>
        <taxon>Pseudomonadati</taxon>
        <taxon>Pseudomonadota</taxon>
        <taxon>Alphaproteobacteria</taxon>
        <taxon>Acetobacterales</taxon>
        <taxon>Acidocellaceae</taxon>
        <taxon>Acidiphilium</taxon>
    </lineage>
</organism>
<proteinExistence type="inferred from homology"/>
<keyword evidence="4" id="KW-0963">Cytoplasm</keyword>
<keyword evidence="6" id="KW-0479">Metal-binding</keyword>
<evidence type="ECO:0000256" key="4">
    <source>
        <dbReference type="ARBA" id="ARBA00022490"/>
    </source>
</evidence>
<dbReference type="SUPFAM" id="SSF52540">
    <property type="entry name" value="P-loop containing nucleoside triphosphate hydrolases"/>
    <property type="match status" value="1"/>
</dbReference>
<evidence type="ECO:0000256" key="2">
    <source>
        <dbReference type="ARBA" id="ARBA00007599"/>
    </source>
</evidence>
<dbReference type="RefSeq" id="WP_029313270.1">
    <property type="nucleotide sequence ID" value="NZ_FTNE01000031.1"/>
</dbReference>
<evidence type="ECO:0000256" key="10">
    <source>
        <dbReference type="ARBA" id="ARBA00032441"/>
    </source>
</evidence>
<sequence length="145" mass="15359">MAIRRMVLESEMATVSLARDLAARAVAGDAFLLSGPLGGGKSTLARAFIRARAGDAGLEVPSPSFTLVQIYDLAPPVAHFDLWRLGGPDDVEELGLEAALAGIVLIEWPDRLGLFAPADAVRIALAWGDGERRDVTIEGPERLIG</sequence>
<name>A0A8G2FHZ4_ACIRU</name>
<comment type="subcellular location">
    <subcellularLocation>
        <location evidence="1">Cytoplasm</location>
    </subcellularLocation>
</comment>
<dbReference type="GO" id="GO:0005524">
    <property type="term" value="F:ATP binding"/>
    <property type="evidence" value="ECO:0007669"/>
    <property type="project" value="UniProtKB-KW"/>
</dbReference>
<keyword evidence="12" id="KW-1185">Reference proteome</keyword>
<protein>
    <recommendedName>
        <fullName evidence="3">tRNA threonylcarbamoyladenosine biosynthesis protein TsaE</fullName>
    </recommendedName>
    <alternativeName>
        <fullName evidence="10">t(6)A37 threonylcarbamoyladenosine biosynthesis protein TsaE</fullName>
    </alternativeName>
</protein>
<dbReference type="GO" id="GO:0046872">
    <property type="term" value="F:metal ion binding"/>
    <property type="evidence" value="ECO:0007669"/>
    <property type="project" value="UniProtKB-KW"/>
</dbReference>
<comment type="similarity">
    <text evidence="2">Belongs to the TsaE family.</text>
</comment>
<evidence type="ECO:0000256" key="6">
    <source>
        <dbReference type="ARBA" id="ARBA00022723"/>
    </source>
</evidence>
<accession>A0A8G2FHZ4</accession>
<keyword evidence="8" id="KW-0067">ATP-binding</keyword>
<evidence type="ECO:0000313" key="11">
    <source>
        <dbReference type="EMBL" id="SIR42574.1"/>
    </source>
</evidence>
<dbReference type="Gene3D" id="3.40.50.300">
    <property type="entry name" value="P-loop containing nucleotide triphosphate hydrolases"/>
    <property type="match status" value="1"/>
</dbReference>
<reference evidence="11 12" key="1">
    <citation type="submission" date="2017-01" db="EMBL/GenBank/DDBJ databases">
        <authorList>
            <person name="Varghese N."/>
            <person name="Submissions S."/>
        </authorList>
    </citation>
    <scope>NUCLEOTIDE SEQUENCE [LARGE SCALE GENOMIC DNA]</scope>
    <source>
        <strain evidence="11 12">ATCC 35905</strain>
    </source>
</reference>
<keyword evidence="7" id="KW-0547">Nucleotide-binding</keyword>
<evidence type="ECO:0000256" key="9">
    <source>
        <dbReference type="ARBA" id="ARBA00022842"/>
    </source>
</evidence>
<dbReference type="GO" id="GO:0002949">
    <property type="term" value="P:tRNA threonylcarbamoyladenosine modification"/>
    <property type="evidence" value="ECO:0007669"/>
    <property type="project" value="InterPro"/>
</dbReference>
<evidence type="ECO:0000256" key="7">
    <source>
        <dbReference type="ARBA" id="ARBA00022741"/>
    </source>
</evidence>
<dbReference type="PANTHER" id="PTHR33540">
    <property type="entry name" value="TRNA THREONYLCARBAMOYLADENOSINE BIOSYNTHESIS PROTEIN TSAE"/>
    <property type="match status" value="1"/>
</dbReference>
<dbReference type="InterPro" id="IPR003442">
    <property type="entry name" value="T6A_TsaE"/>
</dbReference>
<dbReference type="OrthoDB" id="9800307at2"/>
<evidence type="ECO:0000256" key="3">
    <source>
        <dbReference type="ARBA" id="ARBA00019010"/>
    </source>
</evidence>
<dbReference type="InterPro" id="IPR027417">
    <property type="entry name" value="P-loop_NTPase"/>
</dbReference>
<evidence type="ECO:0000313" key="12">
    <source>
        <dbReference type="Proteomes" id="UP000186308"/>
    </source>
</evidence>
<dbReference type="EMBL" id="FTNE01000031">
    <property type="protein sequence ID" value="SIR42574.1"/>
    <property type="molecule type" value="Genomic_DNA"/>
</dbReference>
<evidence type="ECO:0000256" key="5">
    <source>
        <dbReference type="ARBA" id="ARBA00022694"/>
    </source>
</evidence>
<dbReference type="NCBIfam" id="TIGR00150">
    <property type="entry name" value="T6A_YjeE"/>
    <property type="match status" value="1"/>
</dbReference>
<dbReference type="PANTHER" id="PTHR33540:SF2">
    <property type="entry name" value="TRNA THREONYLCARBAMOYLADENOSINE BIOSYNTHESIS PROTEIN TSAE"/>
    <property type="match status" value="1"/>
</dbReference>
<evidence type="ECO:0000256" key="1">
    <source>
        <dbReference type="ARBA" id="ARBA00004496"/>
    </source>
</evidence>
<keyword evidence="9" id="KW-0460">Magnesium</keyword>
<dbReference type="GO" id="GO:0005737">
    <property type="term" value="C:cytoplasm"/>
    <property type="evidence" value="ECO:0007669"/>
    <property type="project" value="UniProtKB-SubCell"/>
</dbReference>
<dbReference type="Pfam" id="PF02367">
    <property type="entry name" value="TsaE"/>
    <property type="match status" value="1"/>
</dbReference>
<dbReference type="Proteomes" id="UP000186308">
    <property type="component" value="Unassembled WGS sequence"/>
</dbReference>
<gene>
    <name evidence="11" type="ORF">SAMN05421828_13122</name>
</gene>